<name>A0A176VLP7_MARPO</name>
<organism evidence="2 3">
    <name type="scientific">Marchantia polymorpha subsp. ruderalis</name>
    <dbReference type="NCBI Taxonomy" id="1480154"/>
    <lineage>
        <taxon>Eukaryota</taxon>
        <taxon>Viridiplantae</taxon>
        <taxon>Streptophyta</taxon>
        <taxon>Embryophyta</taxon>
        <taxon>Marchantiophyta</taxon>
        <taxon>Marchantiopsida</taxon>
        <taxon>Marchantiidae</taxon>
        <taxon>Marchantiales</taxon>
        <taxon>Marchantiaceae</taxon>
        <taxon>Marchantia</taxon>
    </lineage>
</organism>
<comment type="caution">
    <text evidence="2">The sequence shown here is derived from an EMBL/GenBank/DDBJ whole genome shotgun (WGS) entry which is preliminary data.</text>
</comment>
<proteinExistence type="predicted"/>
<evidence type="ECO:0000313" key="3">
    <source>
        <dbReference type="Proteomes" id="UP000077202"/>
    </source>
</evidence>
<feature type="region of interest" description="Disordered" evidence="1">
    <location>
        <begin position="1"/>
        <end position="22"/>
    </location>
</feature>
<dbReference type="EMBL" id="LVLJ01003336">
    <property type="protein sequence ID" value="OAE21854.1"/>
    <property type="molecule type" value="Genomic_DNA"/>
</dbReference>
<protein>
    <submittedName>
        <fullName evidence="2">Uncharacterized protein</fullName>
    </submittedName>
</protein>
<keyword evidence="3" id="KW-1185">Reference proteome</keyword>
<sequence>MSLSWTSSGEENKTSTPQPEEILGSAVTAGGVVRLQRSAGLWLSSVALRTSKACTLYCPPRPYEHGLDWNGVQWSWCEIPILAQAKASDCNGAGTAAHFSNLLQLDEIFCPQTSVPFCRVKSQQTSESCLRLKLLGLSSHCCLFSTTPPSSRSGFPDDMVADDQLWAHHLSSGMGFTGANGARIDPRALETGGVVQCASVSIRASYRVKSNSVRCLYIFDLPLVEDGWMRERDRGAKWME</sequence>
<dbReference type="Proteomes" id="UP000077202">
    <property type="component" value="Unassembled WGS sequence"/>
</dbReference>
<evidence type="ECO:0000256" key="1">
    <source>
        <dbReference type="SAM" id="MobiDB-lite"/>
    </source>
</evidence>
<evidence type="ECO:0000313" key="2">
    <source>
        <dbReference type="EMBL" id="OAE21854.1"/>
    </source>
</evidence>
<gene>
    <name evidence="2" type="ORF">AXG93_138s1250</name>
</gene>
<reference evidence="2" key="1">
    <citation type="submission" date="2016-03" db="EMBL/GenBank/DDBJ databases">
        <title>Mechanisms controlling the formation of the plant cell surface in tip-growing cells are functionally conserved among land plants.</title>
        <authorList>
            <person name="Honkanen S."/>
            <person name="Jones V.A."/>
            <person name="Morieri G."/>
            <person name="Champion C."/>
            <person name="Hetherington A.J."/>
            <person name="Kelly S."/>
            <person name="Saint-Marcoux D."/>
            <person name="Proust H."/>
            <person name="Prescott H."/>
            <person name="Dolan L."/>
        </authorList>
    </citation>
    <scope>NUCLEOTIDE SEQUENCE [LARGE SCALE GENOMIC DNA]</scope>
    <source>
        <tissue evidence="2">Whole gametophyte</tissue>
    </source>
</reference>
<feature type="compositionally biased region" description="Polar residues" evidence="1">
    <location>
        <begin position="1"/>
        <end position="18"/>
    </location>
</feature>
<accession>A0A176VLP7</accession>
<dbReference type="AlphaFoldDB" id="A0A176VLP7"/>